<dbReference type="InterPro" id="IPR000073">
    <property type="entry name" value="AB_hydrolase_1"/>
</dbReference>
<dbReference type="Gene3D" id="3.40.50.1820">
    <property type="entry name" value="alpha/beta hydrolase"/>
    <property type="match status" value="1"/>
</dbReference>
<feature type="domain" description="AB hydrolase-1" evidence="1">
    <location>
        <begin position="49"/>
        <end position="257"/>
    </location>
</feature>
<evidence type="ECO:0000313" key="3">
    <source>
        <dbReference type="Proteomes" id="UP001501495"/>
    </source>
</evidence>
<comment type="caution">
    <text evidence="2">The sequence shown here is derived from an EMBL/GenBank/DDBJ whole genome shotgun (WGS) entry which is preliminary data.</text>
</comment>
<organism evidence="2 3">
    <name type="scientific">Nocardioides fonticola</name>
    <dbReference type="NCBI Taxonomy" id="450363"/>
    <lineage>
        <taxon>Bacteria</taxon>
        <taxon>Bacillati</taxon>
        <taxon>Actinomycetota</taxon>
        <taxon>Actinomycetes</taxon>
        <taxon>Propionibacteriales</taxon>
        <taxon>Nocardioidaceae</taxon>
        <taxon>Nocardioides</taxon>
    </lineage>
</organism>
<keyword evidence="3" id="KW-1185">Reference proteome</keyword>
<dbReference type="Pfam" id="PF00561">
    <property type="entry name" value="Abhydrolase_1"/>
    <property type="match status" value="1"/>
</dbReference>
<dbReference type="SUPFAM" id="SSF53474">
    <property type="entry name" value="alpha/beta-Hydrolases"/>
    <property type="match status" value="1"/>
</dbReference>
<reference evidence="3" key="1">
    <citation type="journal article" date="2019" name="Int. J. Syst. Evol. Microbiol.">
        <title>The Global Catalogue of Microorganisms (GCM) 10K type strain sequencing project: providing services to taxonomists for standard genome sequencing and annotation.</title>
        <authorList>
            <consortium name="The Broad Institute Genomics Platform"/>
            <consortium name="The Broad Institute Genome Sequencing Center for Infectious Disease"/>
            <person name="Wu L."/>
            <person name="Ma J."/>
        </authorList>
    </citation>
    <scope>NUCLEOTIDE SEQUENCE [LARGE SCALE GENOMIC DNA]</scope>
    <source>
        <strain evidence="3">JCM 16703</strain>
    </source>
</reference>
<dbReference type="RefSeq" id="WP_344731188.1">
    <property type="nucleotide sequence ID" value="NZ_BAAAZH010000001.1"/>
</dbReference>
<evidence type="ECO:0000313" key="2">
    <source>
        <dbReference type="EMBL" id="GAA4107678.1"/>
    </source>
</evidence>
<proteinExistence type="predicted"/>
<dbReference type="PANTHER" id="PTHR43433:SF5">
    <property type="entry name" value="AB HYDROLASE-1 DOMAIN-CONTAINING PROTEIN"/>
    <property type="match status" value="1"/>
</dbReference>
<sequence>MVVSAAIAHTAGLLVDLPDAVVPAGRMVELPGRGSTFVTDSPGPGPDAPTVVLLHALACTGLLTWFPVIEPLRAHARVITLDQRWHGRGIRSAEFRLEDCADDVAALLDVLGIEDAVVAGYSMGSIIAQRVWRQHPDRVRGLVLAASTDRFQLTPYERLFFGALTTASAASRLLPLGTPSPQTETSPAADGSLEAWALAQFRQTTPAGVTRALTALGRHHSRPWLPEIDVPTSVVVMTRDKVIPTSRQVHLITRIPGAEPYVVAAGHAGCVLDAARFTPVFLRATADTIARG</sequence>
<dbReference type="Proteomes" id="UP001501495">
    <property type="component" value="Unassembled WGS sequence"/>
</dbReference>
<name>A0ABP7X954_9ACTN</name>
<dbReference type="InterPro" id="IPR050471">
    <property type="entry name" value="AB_hydrolase"/>
</dbReference>
<dbReference type="PANTHER" id="PTHR43433">
    <property type="entry name" value="HYDROLASE, ALPHA/BETA FOLD FAMILY PROTEIN"/>
    <property type="match status" value="1"/>
</dbReference>
<dbReference type="EMBL" id="BAAAZH010000001">
    <property type="protein sequence ID" value="GAA4107678.1"/>
    <property type="molecule type" value="Genomic_DNA"/>
</dbReference>
<gene>
    <name evidence="2" type="ORF">GCM10022215_00730</name>
</gene>
<dbReference type="InterPro" id="IPR029058">
    <property type="entry name" value="AB_hydrolase_fold"/>
</dbReference>
<accession>A0ABP7X954</accession>
<evidence type="ECO:0000259" key="1">
    <source>
        <dbReference type="Pfam" id="PF00561"/>
    </source>
</evidence>
<protein>
    <recommendedName>
        <fullName evidence="1">AB hydrolase-1 domain-containing protein</fullName>
    </recommendedName>
</protein>